<proteinExistence type="predicted"/>
<protein>
    <submittedName>
        <fullName evidence="1">Uncharacterized protein</fullName>
    </submittedName>
</protein>
<evidence type="ECO:0000313" key="1">
    <source>
        <dbReference type="EMBL" id="GEU86295.1"/>
    </source>
</evidence>
<reference evidence="1" key="1">
    <citation type="journal article" date="2019" name="Sci. Rep.">
        <title>Draft genome of Tanacetum cinerariifolium, the natural source of mosquito coil.</title>
        <authorList>
            <person name="Yamashiro T."/>
            <person name="Shiraishi A."/>
            <person name="Satake H."/>
            <person name="Nakayama K."/>
        </authorList>
    </citation>
    <scope>NUCLEOTIDE SEQUENCE</scope>
</reference>
<name>A0A6L2NNX5_TANCI</name>
<feature type="non-terminal residue" evidence="1">
    <location>
        <position position="1"/>
    </location>
</feature>
<dbReference type="AlphaFoldDB" id="A0A6L2NNX5"/>
<gene>
    <name evidence="1" type="ORF">Tci_058273</name>
</gene>
<accession>A0A6L2NNX5</accession>
<organism evidence="1">
    <name type="scientific">Tanacetum cinerariifolium</name>
    <name type="common">Dalmatian daisy</name>
    <name type="synonym">Chrysanthemum cinerariifolium</name>
    <dbReference type="NCBI Taxonomy" id="118510"/>
    <lineage>
        <taxon>Eukaryota</taxon>
        <taxon>Viridiplantae</taxon>
        <taxon>Streptophyta</taxon>
        <taxon>Embryophyta</taxon>
        <taxon>Tracheophyta</taxon>
        <taxon>Spermatophyta</taxon>
        <taxon>Magnoliopsida</taxon>
        <taxon>eudicotyledons</taxon>
        <taxon>Gunneridae</taxon>
        <taxon>Pentapetalae</taxon>
        <taxon>asterids</taxon>
        <taxon>campanulids</taxon>
        <taxon>Asterales</taxon>
        <taxon>Asteraceae</taxon>
        <taxon>Asteroideae</taxon>
        <taxon>Anthemideae</taxon>
        <taxon>Anthemidinae</taxon>
        <taxon>Tanacetum</taxon>
    </lineage>
</organism>
<sequence>DTAKKQRINEEAEELKRHLQIMVNDDDDVFTETTPLASKVPVIDYQIHHKNNKPYYKIIRADGTHKLFISFITLLKNFDREDLETLWTLVKEIFESIEPKNFSDDFLLNTLKIMFEKPNVEANV</sequence>
<comment type="caution">
    <text evidence="1">The sequence shown here is derived from an EMBL/GenBank/DDBJ whole genome shotgun (WGS) entry which is preliminary data.</text>
</comment>
<dbReference type="EMBL" id="BKCJ010009291">
    <property type="protein sequence ID" value="GEU86295.1"/>
    <property type="molecule type" value="Genomic_DNA"/>
</dbReference>